<keyword evidence="3" id="KW-0614">Plasmid</keyword>
<accession>D3PEW5</accession>
<gene>
    <name evidence="3" type="ordered locus">DEFDS_P135</name>
</gene>
<dbReference type="HOGENOM" id="CLU_066192_47_5_0"/>
<feature type="domain" description="HTH cro/C1-type" evidence="2">
    <location>
        <begin position="10"/>
        <end position="65"/>
    </location>
</feature>
<geneLocation type="plasmid" evidence="3 4">
    <name>megaplasmid pDF308</name>
</geneLocation>
<dbReference type="Gene3D" id="1.10.260.40">
    <property type="entry name" value="lambda repressor-like DNA-binding domains"/>
    <property type="match status" value="1"/>
</dbReference>
<dbReference type="GO" id="GO:0003700">
    <property type="term" value="F:DNA-binding transcription factor activity"/>
    <property type="evidence" value="ECO:0007669"/>
    <property type="project" value="TreeGrafter"/>
</dbReference>
<dbReference type="AlphaFoldDB" id="D3PEW5"/>
<dbReference type="InterPro" id="IPR050807">
    <property type="entry name" value="TransReg_Diox_bact_type"/>
</dbReference>
<organism evidence="3 4">
    <name type="scientific">Deferribacter desulfuricans (strain DSM 14783 / JCM 11476 / NBRC 101012 / SSM1)</name>
    <dbReference type="NCBI Taxonomy" id="639282"/>
    <lineage>
        <taxon>Bacteria</taxon>
        <taxon>Pseudomonadati</taxon>
        <taxon>Deferribacterota</taxon>
        <taxon>Deferribacteres</taxon>
        <taxon>Deferribacterales</taxon>
        <taxon>Deferribacteraceae</taxon>
        <taxon>Deferribacter</taxon>
    </lineage>
</organism>
<dbReference type="GO" id="GO:0005829">
    <property type="term" value="C:cytosol"/>
    <property type="evidence" value="ECO:0007669"/>
    <property type="project" value="TreeGrafter"/>
</dbReference>
<dbReference type="GO" id="GO:0003677">
    <property type="term" value="F:DNA binding"/>
    <property type="evidence" value="ECO:0007669"/>
    <property type="project" value="UniProtKB-KW"/>
</dbReference>
<protein>
    <submittedName>
        <fullName evidence="3">Transcriptional regulator, XRE family</fullName>
    </submittedName>
</protein>
<proteinExistence type="predicted"/>
<dbReference type="PANTHER" id="PTHR46797:SF1">
    <property type="entry name" value="METHYLPHOSPHONATE SYNTHASE"/>
    <property type="match status" value="1"/>
</dbReference>
<dbReference type="CDD" id="cd00093">
    <property type="entry name" value="HTH_XRE"/>
    <property type="match status" value="1"/>
</dbReference>
<evidence type="ECO:0000313" key="4">
    <source>
        <dbReference type="Proteomes" id="UP000001520"/>
    </source>
</evidence>
<reference evidence="3 4" key="1">
    <citation type="journal article" date="2010" name="DNA Res.">
        <title>Bacterial lifestyle in a deep-sea hydrothermal vent chimney revealed by the genome sequence of the thermophilic bacterium Deferribacter desulfuricans SSM1.</title>
        <authorList>
            <person name="Takaki Y."/>
            <person name="Shimamura S."/>
            <person name="Nakagawa S."/>
            <person name="Fukuhara Y."/>
            <person name="Horikawa H."/>
            <person name="Ankai A."/>
            <person name="Harada T."/>
            <person name="Hosoyama A."/>
            <person name="Oguchi A."/>
            <person name="Fukui S."/>
            <person name="Fujita N."/>
            <person name="Takami H."/>
            <person name="Takai K."/>
        </authorList>
    </citation>
    <scope>NUCLEOTIDE SEQUENCE [LARGE SCALE GENOMIC DNA]</scope>
    <source>
        <strain evidence="4">DSM 14783 / JCM 11476 / NBRC 101012 / SSM1</strain>
        <plasmid evidence="4">Plasmid megaplasmid pDF308</plasmid>
    </source>
</reference>
<keyword evidence="4" id="KW-1185">Reference proteome</keyword>
<dbReference type="EMBL" id="AP011530">
    <property type="protein sequence ID" value="BAI81757.1"/>
    <property type="molecule type" value="Genomic_DNA"/>
</dbReference>
<dbReference type="Proteomes" id="UP000001520">
    <property type="component" value="Plasmid megaplasmid pDF308"/>
</dbReference>
<dbReference type="PROSITE" id="PS50943">
    <property type="entry name" value="HTH_CROC1"/>
    <property type="match status" value="1"/>
</dbReference>
<dbReference type="Pfam" id="PF01381">
    <property type="entry name" value="HTH_3"/>
    <property type="match status" value="1"/>
</dbReference>
<name>D3PEW5_DEFDS</name>
<dbReference type="OrthoDB" id="5344362at2"/>
<evidence type="ECO:0000313" key="3">
    <source>
        <dbReference type="EMBL" id="BAI81757.1"/>
    </source>
</evidence>
<dbReference type="RefSeq" id="WP_013008981.1">
    <property type="nucleotide sequence ID" value="NC_013940.1"/>
</dbReference>
<dbReference type="PANTHER" id="PTHR46797">
    <property type="entry name" value="HTH-TYPE TRANSCRIPTIONAL REGULATOR"/>
    <property type="match status" value="1"/>
</dbReference>
<dbReference type="SUPFAM" id="SSF47413">
    <property type="entry name" value="lambda repressor-like DNA-binding domains"/>
    <property type="match status" value="1"/>
</dbReference>
<evidence type="ECO:0000259" key="2">
    <source>
        <dbReference type="PROSITE" id="PS50943"/>
    </source>
</evidence>
<dbReference type="InterPro" id="IPR001387">
    <property type="entry name" value="Cro/C1-type_HTH"/>
</dbReference>
<evidence type="ECO:0000256" key="1">
    <source>
        <dbReference type="ARBA" id="ARBA00023125"/>
    </source>
</evidence>
<dbReference type="KEGG" id="ddf:DEFDS_P135"/>
<keyword evidence="1" id="KW-0238">DNA-binding</keyword>
<sequence length="80" mass="9011">MKPYELGQFIKAKRKEKKITQADLAKQAGISRQTLSKLEQGKLALVSIRTLFVVLDILGYELKVVPKNTLLPPLGEELDF</sequence>
<dbReference type="eggNOG" id="COG1396">
    <property type="taxonomic scope" value="Bacteria"/>
</dbReference>
<dbReference type="SMART" id="SM00530">
    <property type="entry name" value="HTH_XRE"/>
    <property type="match status" value="1"/>
</dbReference>
<dbReference type="InterPro" id="IPR010982">
    <property type="entry name" value="Lambda_DNA-bd_dom_sf"/>
</dbReference>